<dbReference type="AlphaFoldDB" id="A0A7X4LK84"/>
<dbReference type="PANTHER" id="PTHR11717:SF7">
    <property type="entry name" value="LOW MOLECULAR WEIGHT PHOSPHOTYROSINE PROTEIN PHOSPHATASE"/>
    <property type="match status" value="1"/>
</dbReference>
<evidence type="ECO:0000256" key="4">
    <source>
        <dbReference type="ARBA" id="ARBA00022912"/>
    </source>
</evidence>
<dbReference type="InterPro" id="IPR036196">
    <property type="entry name" value="Ptyr_pPase_sf"/>
</dbReference>
<evidence type="ECO:0000313" key="8">
    <source>
        <dbReference type="Proteomes" id="UP000462621"/>
    </source>
</evidence>
<dbReference type="Proteomes" id="UP000462621">
    <property type="component" value="Unassembled WGS sequence"/>
</dbReference>
<protein>
    <recommendedName>
        <fullName evidence="2">protein-tyrosine-phosphatase</fullName>
        <ecNumber evidence="2">3.1.3.48</ecNumber>
    </recommendedName>
</protein>
<evidence type="ECO:0000256" key="3">
    <source>
        <dbReference type="ARBA" id="ARBA00022801"/>
    </source>
</evidence>
<evidence type="ECO:0000259" key="6">
    <source>
        <dbReference type="SMART" id="SM00226"/>
    </source>
</evidence>
<evidence type="ECO:0000313" key="7">
    <source>
        <dbReference type="EMBL" id="MZI93454.1"/>
    </source>
</evidence>
<feature type="domain" description="Phosphotyrosine protein phosphatase I" evidence="6">
    <location>
        <begin position="6"/>
        <end position="152"/>
    </location>
</feature>
<dbReference type="InterPro" id="IPR017867">
    <property type="entry name" value="Tyr_phospatase_low_mol_wt"/>
</dbReference>
<dbReference type="EMBL" id="WEKT01000013">
    <property type="protein sequence ID" value="MZI93454.1"/>
    <property type="molecule type" value="Genomic_DNA"/>
</dbReference>
<dbReference type="SUPFAM" id="SSF52788">
    <property type="entry name" value="Phosphotyrosine protein phosphatases I"/>
    <property type="match status" value="1"/>
</dbReference>
<dbReference type="Pfam" id="PF01451">
    <property type="entry name" value="LMWPc"/>
    <property type="match status" value="1"/>
</dbReference>
<sequence>MVDKPVSILVVCMGNICRSPTAEAVFRVKAEQLGIKVDIDSAGTIAYHQGESPDPRAQAAGQARGYSFKGIRSRQIQKQDFVDFDYIFAADEQNKRDLLHDCPKEFQHKISLLLSHIASDYHEIPDPYYGGDKGFDLVLDLLELSAEAILRKVCECH</sequence>
<proteinExistence type="inferred from homology"/>
<keyword evidence="8" id="KW-1185">Reference proteome</keyword>
<dbReference type="RefSeq" id="WP_161154883.1">
    <property type="nucleotide sequence ID" value="NZ_WEKT01000013.1"/>
</dbReference>
<comment type="caution">
    <text evidence="7">The sequence shown here is derived from an EMBL/GenBank/DDBJ whole genome shotgun (WGS) entry which is preliminary data.</text>
</comment>
<dbReference type="InterPro" id="IPR050438">
    <property type="entry name" value="LMW_PTPase"/>
</dbReference>
<accession>A0A7X4LK84</accession>
<feature type="active site" description="Nucleophile" evidence="5">
    <location>
        <position position="12"/>
    </location>
</feature>
<feature type="active site" evidence="5">
    <location>
        <position position="18"/>
    </location>
</feature>
<keyword evidence="3" id="KW-0378">Hydrolase</keyword>
<evidence type="ECO:0000256" key="2">
    <source>
        <dbReference type="ARBA" id="ARBA00013064"/>
    </source>
</evidence>
<feature type="active site" description="Proton donor" evidence="5">
    <location>
        <position position="126"/>
    </location>
</feature>
<reference evidence="7 8" key="1">
    <citation type="submission" date="2019-10" db="EMBL/GenBank/DDBJ databases">
        <title>Vibrio sp. nov. isolated from a shrimp pond.</title>
        <authorList>
            <person name="Gomez-Gil B."/>
            <person name="Enciso-Ibarra J."/>
            <person name="Enciso-Ibarra K."/>
            <person name="Bolan-Mejia C."/>
        </authorList>
    </citation>
    <scope>NUCLEOTIDE SEQUENCE [LARGE SCALE GENOMIC DNA]</scope>
    <source>
        <strain evidence="7 8">CAIM 722</strain>
    </source>
</reference>
<evidence type="ECO:0000256" key="1">
    <source>
        <dbReference type="ARBA" id="ARBA00011063"/>
    </source>
</evidence>
<dbReference type="CDD" id="cd16343">
    <property type="entry name" value="LMWPTP"/>
    <property type="match status" value="1"/>
</dbReference>
<evidence type="ECO:0000256" key="5">
    <source>
        <dbReference type="PIRSR" id="PIRSR617867-1"/>
    </source>
</evidence>
<dbReference type="FunFam" id="3.40.50.2300:FF:000113">
    <property type="entry name" value="Low molecular weight protein-tyrosine-phosphatase"/>
    <property type="match status" value="1"/>
</dbReference>
<name>A0A7X4LK84_9VIBR</name>
<dbReference type="PRINTS" id="PR00719">
    <property type="entry name" value="LMWPTPASE"/>
</dbReference>
<dbReference type="InterPro" id="IPR023485">
    <property type="entry name" value="Ptyr_pPase"/>
</dbReference>
<dbReference type="EC" id="3.1.3.48" evidence="2"/>
<dbReference type="PANTHER" id="PTHR11717">
    <property type="entry name" value="LOW MOLECULAR WEIGHT PROTEIN TYROSINE PHOSPHATASE"/>
    <property type="match status" value="1"/>
</dbReference>
<dbReference type="SMART" id="SM00226">
    <property type="entry name" value="LMWPc"/>
    <property type="match status" value="1"/>
</dbReference>
<dbReference type="Gene3D" id="3.40.50.2300">
    <property type="match status" value="1"/>
</dbReference>
<keyword evidence="4" id="KW-0904">Protein phosphatase</keyword>
<dbReference type="GO" id="GO:0004725">
    <property type="term" value="F:protein tyrosine phosphatase activity"/>
    <property type="evidence" value="ECO:0007669"/>
    <property type="project" value="UniProtKB-EC"/>
</dbReference>
<gene>
    <name evidence="7" type="ORF">F9817_09610</name>
</gene>
<organism evidence="7 8">
    <name type="scientific">Vibrio eleionomae</name>
    <dbReference type="NCBI Taxonomy" id="2653505"/>
    <lineage>
        <taxon>Bacteria</taxon>
        <taxon>Pseudomonadati</taxon>
        <taxon>Pseudomonadota</taxon>
        <taxon>Gammaproteobacteria</taxon>
        <taxon>Vibrionales</taxon>
        <taxon>Vibrionaceae</taxon>
        <taxon>Vibrio</taxon>
    </lineage>
</organism>
<comment type="similarity">
    <text evidence="1">Belongs to the low molecular weight phosphotyrosine protein phosphatase family.</text>
</comment>